<organism evidence="3 4">
    <name type="scientific">Apiospora kogelbergensis</name>
    <dbReference type="NCBI Taxonomy" id="1337665"/>
    <lineage>
        <taxon>Eukaryota</taxon>
        <taxon>Fungi</taxon>
        <taxon>Dikarya</taxon>
        <taxon>Ascomycota</taxon>
        <taxon>Pezizomycotina</taxon>
        <taxon>Sordariomycetes</taxon>
        <taxon>Xylariomycetidae</taxon>
        <taxon>Amphisphaeriales</taxon>
        <taxon>Apiosporaceae</taxon>
        <taxon>Apiospora</taxon>
    </lineage>
</organism>
<keyword evidence="1" id="KW-1133">Transmembrane helix</keyword>
<feature type="transmembrane region" description="Helical" evidence="1">
    <location>
        <begin position="230"/>
        <end position="252"/>
    </location>
</feature>
<gene>
    <name evidence="3" type="ORF">PG999_000746</name>
</gene>
<dbReference type="InterPro" id="IPR012349">
    <property type="entry name" value="Split_barrel_FMN-bd"/>
</dbReference>
<sequence>MGVFYEAIPDSMIPWIRAQKMFWIATAPLSARGHINVSPKGGDKYFGILDNRTFWYVDLTGSGNETISHLYENGRITVMFHAFDGPPRIVRLYGTGSVLENGTAEFEAFVADNKIDTFFGLRSIIRVDIHQTGSSCGFSVPLYEFKEFRPTLDDHLKRKAVRFNEGNEKESMPRYWAFKNAWSVDNIPGMKAGLKTGSEEGIAPMKKMVGLPPPQGHQGVAGQRFTFIQLIFAMLLGASTSAVLILFAGYVLPDYFPGALT</sequence>
<dbReference type="EMBL" id="JAQQWP010000001">
    <property type="protein sequence ID" value="KAK8132573.1"/>
    <property type="molecule type" value="Genomic_DNA"/>
</dbReference>
<name>A0AAW0RCL1_9PEZI</name>
<dbReference type="AlphaFoldDB" id="A0AAW0RCL1"/>
<evidence type="ECO:0000313" key="3">
    <source>
        <dbReference type="EMBL" id="KAK8132573.1"/>
    </source>
</evidence>
<evidence type="ECO:0000256" key="1">
    <source>
        <dbReference type="SAM" id="Phobius"/>
    </source>
</evidence>
<dbReference type="Pfam" id="PF01243">
    <property type="entry name" value="PNPOx_N"/>
    <property type="match status" value="1"/>
</dbReference>
<dbReference type="SUPFAM" id="SSF50475">
    <property type="entry name" value="FMN-binding split barrel"/>
    <property type="match status" value="1"/>
</dbReference>
<dbReference type="InterPro" id="IPR011576">
    <property type="entry name" value="Pyridox_Oxase_N"/>
</dbReference>
<keyword evidence="1" id="KW-0812">Transmembrane</keyword>
<comment type="caution">
    <text evidence="3">The sequence shown here is derived from an EMBL/GenBank/DDBJ whole genome shotgun (WGS) entry which is preliminary data.</text>
</comment>
<evidence type="ECO:0000259" key="2">
    <source>
        <dbReference type="Pfam" id="PF01243"/>
    </source>
</evidence>
<dbReference type="Gene3D" id="2.30.110.10">
    <property type="entry name" value="Electron Transport, Fmn-binding Protein, Chain A"/>
    <property type="match status" value="1"/>
</dbReference>
<evidence type="ECO:0000313" key="4">
    <source>
        <dbReference type="Proteomes" id="UP001392437"/>
    </source>
</evidence>
<dbReference type="Proteomes" id="UP001392437">
    <property type="component" value="Unassembled WGS sequence"/>
</dbReference>
<keyword evidence="1" id="KW-0472">Membrane</keyword>
<reference evidence="3 4" key="1">
    <citation type="submission" date="2023-01" db="EMBL/GenBank/DDBJ databases">
        <title>Analysis of 21 Apiospora genomes using comparative genomics revels a genus with tremendous synthesis potential of carbohydrate active enzymes and secondary metabolites.</title>
        <authorList>
            <person name="Sorensen T."/>
        </authorList>
    </citation>
    <scope>NUCLEOTIDE SEQUENCE [LARGE SCALE GENOMIC DNA]</scope>
    <source>
        <strain evidence="3 4">CBS 117206</strain>
    </source>
</reference>
<proteinExistence type="predicted"/>
<dbReference type="PANTHER" id="PTHR39336:SF3">
    <property type="entry name" value="PYRIDOXAMINE PHOSPHATE OXIDASE"/>
    <property type="match status" value="1"/>
</dbReference>
<dbReference type="PANTHER" id="PTHR39336">
    <property type="entry name" value="PYRIDOXAMINE PHOSPHATE OXIDASE FAMILY PROTEIN (AFU_ORTHOLOGUE AFUA_6G11440)"/>
    <property type="match status" value="1"/>
</dbReference>
<feature type="domain" description="Pyridoxamine 5'-phosphate oxidase N-terminal" evidence="2">
    <location>
        <begin position="14"/>
        <end position="111"/>
    </location>
</feature>
<keyword evidence="4" id="KW-1185">Reference proteome</keyword>
<protein>
    <recommendedName>
        <fullName evidence="2">Pyridoxamine 5'-phosphate oxidase N-terminal domain-containing protein</fullName>
    </recommendedName>
</protein>
<accession>A0AAW0RCL1</accession>